<dbReference type="GO" id="GO:0003964">
    <property type="term" value="F:RNA-directed DNA polymerase activity"/>
    <property type="evidence" value="ECO:0007669"/>
    <property type="project" value="UniProtKB-KW"/>
</dbReference>
<evidence type="ECO:0000313" key="2">
    <source>
        <dbReference type="EMBL" id="GAA0157971.1"/>
    </source>
</evidence>
<proteinExistence type="predicted"/>
<dbReference type="AlphaFoldDB" id="A0AAV3Q4T3"/>
<organism evidence="2 3">
    <name type="scientific">Lithospermum erythrorhizon</name>
    <name type="common">Purple gromwell</name>
    <name type="synonym">Lithospermum officinale var. erythrorhizon</name>
    <dbReference type="NCBI Taxonomy" id="34254"/>
    <lineage>
        <taxon>Eukaryota</taxon>
        <taxon>Viridiplantae</taxon>
        <taxon>Streptophyta</taxon>
        <taxon>Embryophyta</taxon>
        <taxon>Tracheophyta</taxon>
        <taxon>Spermatophyta</taxon>
        <taxon>Magnoliopsida</taxon>
        <taxon>eudicotyledons</taxon>
        <taxon>Gunneridae</taxon>
        <taxon>Pentapetalae</taxon>
        <taxon>asterids</taxon>
        <taxon>lamiids</taxon>
        <taxon>Boraginales</taxon>
        <taxon>Boraginaceae</taxon>
        <taxon>Boraginoideae</taxon>
        <taxon>Lithospermeae</taxon>
        <taxon>Lithospermum</taxon>
    </lineage>
</organism>
<accession>A0AAV3Q4T3</accession>
<dbReference type="InterPro" id="IPR005135">
    <property type="entry name" value="Endo/exonuclease/phosphatase"/>
</dbReference>
<dbReference type="InterPro" id="IPR036691">
    <property type="entry name" value="Endo/exonu/phosph_ase_sf"/>
</dbReference>
<protein>
    <submittedName>
        <fullName evidence="2">Reverse transcriptase</fullName>
    </submittedName>
</protein>
<evidence type="ECO:0000259" key="1">
    <source>
        <dbReference type="PROSITE" id="PS50878"/>
    </source>
</evidence>
<dbReference type="PANTHER" id="PTHR33116:SF80">
    <property type="entry name" value="REVERSE TRANSCRIPTASE ZINC-BINDING DOMAIN-CONTAINING PROTEIN"/>
    <property type="match status" value="1"/>
</dbReference>
<dbReference type="PANTHER" id="PTHR33116">
    <property type="entry name" value="REVERSE TRANSCRIPTASE ZINC-BINDING DOMAIN-CONTAINING PROTEIN-RELATED-RELATED"/>
    <property type="match status" value="1"/>
</dbReference>
<keyword evidence="3" id="KW-1185">Reference proteome</keyword>
<dbReference type="Gene3D" id="3.60.10.10">
    <property type="entry name" value="Endonuclease/exonuclease/phosphatase"/>
    <property type="match status" value="1"/>
</dbReference>
<dbReference type="CDD" id="cd01650">
    <property type="entry name" value="RT_nLTR_like"/>
    <property type="match status" value="1"/>
</dbReference>
<dbReference type="PROSITE" id="PS50878">
    <property type="entry name" value="RT_POL"/>
    <property type="match status" value="1"/>
</dbReference>
<name>A0AAV3Q4T3_LITER</name>
<dbReference type="EMBL" id="BAABME010003225">
    <property type="protein sequence ID" value="GAA0157971.1"/>
    <property type="molecule type" value="Genomic_DNA"/>
</dbReference>
<keyword evidence="2" id="KW-0808">Transferase</keyword>
<dbReference type="InterPro" id="IPR000477">
    <property type="entry name" value="RT_dom"/>
</dbReference>
<dbReference type="Proteomes" id="UP001454036">
    <property type="component" value="Unassembled WGS sequence"/>
</dbReference>
<keyword evidence="2" id="KW-0695">RNA-directed DNA polymerase</keyword>
<dbReference type="InterPro" id="IPR043502">
    <property type="entry name" value="DNA/RNA_pol_sf"/>
</dbReference>
<feature type="domain" description="Reverse transcriptase" evidence="1">
    <location>
        <begin position="389"/>
        <end position="667"/>
    </location>
</feature>
<dbReference type="Pfam" id="PF00078">
    <property type="entry name" value="RVT_1"/>
    <property type="match status" value="1"/>
</dbReference>
<keyword evidence="2" id="KW-0548">Nucleotidyltransferase</keyword>
<sequence>MLILWDGSRVNCDVLEIDSQHIHLRVTCKVSQVSFIVTFVYPVYCTVERRKLWDHLTLVGSSLTLPWIIAGDFNCYSSSNDKVGGGALYPYDIKDLLDFRMALGLEDAPSMGSFFTWTNGSIWSKLDRVLMNNVWSSMDLTCSASFLPMEPVSDHCPVITSLVKSFTSGIRPFKFMNTWLDHPSFNDVLRSVWDTWHGGMAQFSLCSKLKVLKTPLKALNQDEFGSIFEKAKEANDAFKEAVHAHMDDPLNVTLKLKCHELQGDRCTKYFHSLIKRDNVRNSISHIVKSDGSCTSSPEEVFILLVDFYKELFGSSKEVHPIDEDIVTNGYILSTTDVISLVAPVLDIEIREALFDIGNEKAPGPDGFSSTFFKSRWDLVGGDVCRAFRELFVMGVLLKNWNHTILALLTKVTGSPRVSDFRPIGLTIVLYKVITKILSRRLSLFLPKLIDKAQGAFVQGRNIVDNIWVALELVRGYNRSRCIPSCMLMLDIRKAFDTVSWRFLEVVLKGFGFPELFIKWIMACIRKPTFFISFNGELQAYFEGKRGLRQGDPMSPALFLICIEYLSRLLKVKTGGDIFSFHPKCHGAQITHLAFADDLMLFSYGDMASVDVLMTSIETFEGVSGLSFNPTKSSIFLAGLKEDRKRSILESVGFPEGTFPVRYLGIPLAPTSVSVKDFSPFTDAIDRFIQKWRHHSLSYVGKVELIRSVIQGVDGFWFQVFPMHDVVLRKIRSSCTQFFWGGGGAAGSRSMGRYLHTQT</sequence>
<gene>
    <name evidence="2" type="ORF">LIER_15115</name>
</gene>
<dbReference type="Pfam" id="PF03372">
    <property type="entry name" value="Exo_endo_phos"/>
    <property type="match status" value="1"/>
</dbReference>
<comment type="caution">
    <text evidence="2">The sequence shown here is derived from an EMBL/GenBank/DDBJ whole genome shotgun (WGS) entry which is preliminary data.</text>
</comment>
<dbReference type="SUPFAM" id="SSF56672">
    <property type="entry name" value="DNA/RNA polymerases"/>
    <property type="match status" value="1"/>
</dbReference>
<dbReference type="SUPFAM" id="SSF56219">
    <property type="entry name" value="DNase I-like"/>
    <property type="match status" value="1"/>
</dbReference>
<reference evidence="2 3" key="1">
    <citation type="submission" date="2024-01" db="EMBL/GenBank/DDBJ databases">
        <title>The complete chloroplast genome sequence of Lithospermum erythrorhizon: insights into the phylogenetic relationship among Boraginaceae species and the maternal lineages of purple gromwells.</title>
        <authorList>
            <person name="Okada T."/>
            <person name="Watanabe K."/>
        </authorList>
    </citation>
    <scope>NUCLEOTIDE SEQUENCE [LARGE SCALE GENOMIC DNA]</scope>
</reference>
<evidence type="ECO:0000313" key="3">
    <source>
        <dbReference type="Proteomes" id="UP001454036"/>
    </source>
</evidence>